<keyword evidence="3" id="KW-1185">Reference proteome</keyword>
<keyword evidence="1" id="KW-0472">Membrane</keyword>
<evidence type="ECO:0000256" key="1">
    <source>
        <dbReference type="SAM" id="Phobius"/>
    </source>
</evidence>
<reference evidence="2 3" key="1">
    <citation type="submission" date="2016-11" db="EMBL/GenBank/DDBJ databases">
        <title>Draft Genome Sequences of Nine Cyanobacterial Strains from Diverse Habitats.</title>
        <authorList>
            <person name="Zhu T."/>
            <person name="Hou S."/>
            <person name="Lu X."/>
            <person name="Hess W.R."/>
        </authorList>
    </citation>
    <scope>NUCLEOTIDE SEQUENCE [LARGE SCALE GENOMIC DNA]</scope>
    <source>
        <strain evidence="2 3">5.2 s.c.1</strain>
    </source>
</reference>
<sequence>MQTAIIPLPHHFISKGRAAGFTGEYSRFGLGIVWYLRSIVASSVEVFFSYFSLLFHKQEKEAWYLLTNLPDLNTALEIYAQCFGIEAMLKDCSST</sequence>
<gene>
    <name evidence="2" type="ORF">NIES1031_22485</name>
</gene>
<accession>A0A1U7HBL9</accession>
<protein>
    <submittedName>
        <fullName evidence="2">Uncharacterized protein</fullName>
    </submittedName>
</protein>
<keyword evidence="1" id="KW-0812">Transmembrane</keyword>
<dbReference type="Proteomes" id="UP000185984">
    <property type="component" value="Unassembled WGS sequence"/>
</dbReference>
<name>A0A1U7HBL9_9CHRO</name>
<proteinExistence type="predicted"/>
<dbReference type="EMBL" id="MRCC01000032">
    <property type="protein sequence ID" value="OKH20928.1"/>
    <property type="molecule type" value="Genomic_DNA"/>
</dbReference>
<dbReference type="AlphaFoldDB" id="A0A1U7HBL9"/>
<evidence type="ECO:0000313" key="3">
    <source>
        <dbReference type="Proteomes" id="UP000185984"/>
    </source>
</evidence>
<dbReference type="RefSeq" id="WP_073551663.1">
    <property type="nucleotide sequence ID" value="NZ_CAWMVK010000026.1"/>
</dbReference>
<comment type="caution">
    <text evidence="2">The sequence shown here is derived from an EMBL/GenBank/DDBJ whole genome shotgun (WGS) entry which is preliminary data.</text>
</comment>
<organism evidence="2 3">
    <name type="scientific">Chroogloeocystis siderophila 5.2 s.c.1</name>
    <dbReference type="NCBI Taxonomy" id="247279"/>
    <lineage>
        <taxon>Bacteria</taxon>
        <taxon>Bacillati</taxon>
        <taxon>Cyanobacteriota</taxon>
        <taxon>Cyanophyceae</taxon>
        <taxon>Oscillatoriophycideae</taxon>
        <taxon>Chroococcales</taxon>
        <taxon>Chroococcaceae</taxon>
        <taxon>Chroogloeocystis</taxon>
    </lineage>
</organism>
<dbReference type="OrthoDB" id="468082at2"/>
<keyword evidence="1" id="KW-1133">Transmembrane helix</keyword>
<dbReference type="STRING" id="247279.NIES1031_22485"/>
<feature type="transmembrane region" description="Helical" evidence="1">
    <location>
        <begin position="32"/>
        <end position="55"/>
    </location>
</feature>
<evidence type="ECO:0000313" key="2">
    <source>
        <dbReference type="EMBL" id="OKH20928.1"/>
    </source>
</evidence>